<protein>
    <submittedName>
        <fullName evidence="1">Uncharacterized protein</fullName>
    </submittedName>
</protein>
<proteinExistence type="predicted"/>
<dbReference type="AlphaFoldDB" id="A0A392V1I2"/>
<keyword evidence="2" id="KW-1185">Reference proteome</keyword>
<sequence>MGSQEVLWEHYSLQVLPGNIQGVYM</sequence>
<dbReference type="Proteomes" id="UP000265520">
    <property type="component" value="Unassembled WGS sequence"/>
</dbReference>
<accession>A0A392V1I2</accession>
<comment type="caution">
    <text evidence="1">The sequence shown here is derived from an EMBL/GenBank/DDBJ whole genome shotgun (WGS) entry which is preliminary data.</text>
</comment>
<feature type="non-terminal residue" evidence="1">
    <location>
        <position position="25"/>
    </location>
</feature>
<dbReference type="EMBL" id="LXQA011036338">
    <property type="protein sequence ID" value="MCI82154.1"/>
    <property type="molecule type" value="Genomic_DNA"/>
</dbReference>
<evidence type="ECO:0000313" key="1">
    <source>
        <dbReference type="EMBL" id="MCI82154.1"/>
    </source>
</evidence>
<name>A0A392V1I2_9FABA</name>
<organism evidence="1 2">
    <name type="scientific">Trifolium medium</name>
    <dbReference type="NCBI Taxonomy" id="97028"/>
    <lineage>
        <taxon>Eukaryota</taxon>
        <taxon>Viridiplantae</taxon>
        <taxon>Streptophyta</taxon>
        <taxon>Embryophyta</taxon>
        <taxon>Tracheophyta</taxon>
        <taxon>Spermatophyta</taxon>
        <taxon>Magnoliopsida</taxon>
        <taxon>eudicotyledons</taxon>
        <taxon>Gunneridae</taxon>
        <taxon>Pentapetalae</taxon>
        <taxon>rosids</taxon>
        <taxon>fabids</taxon>
        <taxon>Fabales</taxon>
        <taxon>Fabaceae</taxon>
        <taxon>Papilionoideae</taxon>
        <taxon>50 kb inversion clade</taxon>
        <taxon>NPAAA clade</taxon>
        <taxon>Hologalegina</taxon>
        <taxon>IRL clade</taxon>
        <taxon>Trifolieae</taxon>
        <taxon>Trifolium</taxon>
    </lineage>
</organism>
<reference evidence="1 2" key="1">
    <citation type="journal article" date="2018" name="Front. Plant Sci.">
        <title>Red Clover (Trifolium pratense) and Zigzag Clover (T. medium) - A Picture of Genomic Similarities and Differences.</title>
        <authorList>
            <person name="Dluhosova J."/>
            <person name="Istvanek J."/>
            <person name="Nedelnik J."/>
            <person name="Repkova J."/>
        </authorList>
    </citation>
    <scope>NUCLEOTIDE SEQUENCE [LARGE SCALE GENOMIC DNA]</scope>
    <source>
        <strain evidence="2">cv. 10/8</strain>
        <tissue evidence="1">Leaf</tissue>
    </source>
</reference>
<evidence type="ECO:0000313" key="2">
    <source>
        <dbReference type="Proteomes" id="UP000265520"/>
    </source>
</evidence>